<name>A0A8H2VES5_9SACH</name>
<dbReference type="Pfam" id="PF08317">
    <property type="entry name" value="Spc7"/>
    <property type="match status" value="1"/>
</dbReference>
<dbReference type="InterPro" id="IPR033338">
    <property type="entry name" value="Spc105/Spc7"/>
</dbReference>
<dbReference type="PANTHER" id="PTHR28260:SF1">
    <property type="entry name" value="SPINDLE POLE BODY COMPONENT SPC105"/>
    <property type="match status" value="1"/>
</dbReference>
<accession>A0A8H2VES5</accession>
<dbReference type="RefSeq" id="XP_041406113.1">
    <property type="nucleotide sequence ID" value="XM_041550179.1"/>
</dbReference>
<dbReference type="GO" id="GO:0007094">
    <property type="term" value="P:mitotic spindle assembly checkpoint signaling"/>
    <property type="evidence" value="ECO:0007669"/>
    <property type="project" value="TreeGrafter"/>
</dbReference>
<feature type="compositionally biased region" description="Low complexity" evidence="1">
    <location>
        <begin position="343"/>
        <end position="353"/>
    </location>
</feature>
<dbReference type="EMBL" id="CAEFZW010000004">
    <property type="protein sequence ID" value="CAB4254269.1"/>
    <property type="molecule type" value="Genomic_DNA"/>
</dbReference>
<reference evidence="3 4" key="1">
    <citation type="submission" date="2020-05" db="EMBL/GenBank/DDBJ databases">
        <authorList>
            <person name="Casaregola S."/>
            <person name="Devillers H."/>
            <person name="Grondin C."/>
        </authorList>
    </citation>
    <scope>NUCLEOTIDE SEQUENCE [LARGE SCALE GENOMIC DNA]</scope>
    <source>
        <strain evidence="3 4">CLIB 1767</strain>
    </source>
</reference>
<gene>
    <name evidence="3" type="ORF">KABA2_04S02420</name>
</gene>
<dbReference type="Proteomes" id="UP000644660">
    <property type="component" value="Unassembled WGS sequence"/>
</dbReference>
<dbReference type="InterPro" id="IPR013253">
    <property type="entry name" value="Spc7_domain"/>
</dbReference>
<dbReference type="GO" id="GO:0034501">
    <property type="term" value="P:protein localization to kinetochore"/>
    <property type="evidence" value="ECO:0007669"/>
    <property type="project" value="TreeGrafter"/>
</dbReference>
<feature type="domain" description="Spc7 kinetochore protein" evidence="2">
    <location>
        <begin position="435"/>
        <end position="751"/>
    </location>
</feature>
<evidence type="ECO:0000313" key="3">
    <source>
        <dbReference type="EMBL" id="CAB4254269.1"/>
    </source>
</evidence>
<dbReference type="GO" id="GO:0000776">
    <property type="term" value="C:kinetochore"/>
    <property type="evidence" value="ECO:0007669"/>
    <property type="project" value="TreeGrafter"/>
</dbReference>
<evidence type="ECO:0000313" key="4">
    <source>
        <dbReference type="Proteomes" id="UP000644660"/>
    </source>
</evidence>
<dbReference type="AlphaFoldDB" id="A0A8H2VES5"/>
<dbReference type="SMART" id="SM00787">
    <property type="entry name" value="Spc7"/>
    <property type="match status" value="1"/>
</dbReference>
<dbReference type="GeneID" id="64857257"/>
<protein>
    <submittedName>
        <fullName evidence="3">Similar to Saccharomyces cerevisiae YGL093W SPC105 Subunit of a kinetochore- microtubule binding complex with Kre28p that bridges centromeric heterochromatin and kinetochore MAPs and motors</fullName>
    </submittedName>
</protein>
<proteinExistence type="predicted"/>
<dbReference type="OrthoDB" id="5592879at2759"/>
<dbReference type="PANTHER" id="PTHR28260">
    <property type="entry name" value="SPINDLE POLE BODY COMPONENT SPC105"/>
    <property type="match status" value="1"/>
</dbReference>
<evidence type="ECO:0000256" key="1">
    <source>
        <dbReference type="SAM" id="MobiDB-lite"/>
    </source>
</evidence>
<comment type="caution">
    <text evidence="3">The sequence shown here is derived from an EMBL/GenBank/DDBJ whole genome shotgun (WGS) entry which is preliminary data.</text>
</comment>
<dbReference type="GO" id="GO:1990758">
    <property type="term" value="P:mitotic sister chromatid biorientation"/>
    <property type="evidence" value="ECO:0007669"/>
    <property type="project" value="TreeGrafter"/>
</dbReference>
<evidence type="ECO:0000259" key="2">
    <source>
        <dbReference type="SMART" id="SM00787"/>
    </source>
</evidence>
<keyword evidence="4" id="KW-1185">Reference proteome</keyword>
<feature type="region of interest" description="Disordered" evidence="1">
    <location>
        <begin position="297"/>
        <end position="384"/>
    </location>
</feature>
<sequence length="906" mass="102912">MTMNDQDDSQMDLTLENDVSKGMRSILKMSFSQPTLPASTSTRTHDQTEPILQSFSQPELLSHSNNTTSKLSVTRPQSGKINRRVSFAPDVTLHRFESVPQRALNKNDPLTNDTSIMDFTQPTPIYEFNKDTKSSNDMDESLDMTEIQIKNNTNNEDEESVELTERQEQLTPIMIAVDSAKSYIPQMDLRKGNILPNNESEDDNANDEEPMELTEVVNFNDNVDLSQIDKSTTNEESITGYKSIQGSKLMDFTQISSESLNKITDSQSMDFTQIYNPQNSKKTDNVESQPMELTQVIHSSSKQNETKTSKKYPLSTLPKLLATSGDDSKSSKDIAPQPNHTGTSLNSTLSSDTDSNRNIVKEKDTAQSNLESKIPPPSSIPRIIRKRKNLEDPITPVVNIQEELTNKKPNTANTESNIEEMEKMSPIKITQLNESDKENLNQKSDYSLKTFIKDTDVGFLTDINILKQDVKAIPFPIITQTEDSVFKAQSLCNALYNDIPMVQMNTFIIKELLSIGSQSSISFENLDQQIKNSSNPPLLLQDYFNSDDRTKETMKEQLQLIKYFAKLNAKKSFSEWYLSQLKNLKNVLLENETLLEQEYQKIRSTLEDIKLIHSNVGNIKNLLKAELQAIKTSSTKEQGDDFNLSQKIHLTWLKQELQRNKLSIEQYPKLCDQEEKLASAIVVNQTKLRNLKDDIMSKVDHGIDNIEIIPQLNGSQNMLHILESLTGIDVLEFKNSILSLKLQDISNSIIHVNLDLEDENIITVDSELKSNKLLPFIIDLLSTEGKATNNVKTLDNICHLINNIRNMTKVFKEFEFLDTLFLTKITNDSAIQFFDYNTSLNEEIIFEIDISAFVQVVMTNNNKVTLTAQTVNGETLETSDIMSRLTSKTQKILPWFNEDRIKIILK</sequence>
<organism evidence="3 4">
    <name type="scientific">Maudiozyma barnettii</name>
    <dbReference type="NCBI Taxonomy" id="61262"/>
    <lineage>
        <taxon>Eukaryota</taxon>
        <taxon>Fungi</taxon>
        <taxon>Dikarya</taxon>
        <taxon>Ascomycota</taxon>
        <taxon>Saccharomycotina</taxon>
        <taxon>Saccharomycetes</taxon>
        <taxon>Saccharomycetales</taxon>
        <taxon>Saccharomycetaceae</taxon>
        <taxon>Maudiozyma</taxon>
    </lineage>
</organism>